<feature type="transmembrane region" description="Helical" evidence="1">
    <location>
        <begin position="392"/>
        <end position="411"/>
    </location>
</feature>
<keyword evidence="1" id="KW-1133">Transmembrane helix</keyword>
<dbReference type="EMBL" id="QZKI01000044">
    <property type="protein sequence ID" value="RJP72458.1"/>
    <property type="molecule type" value="Genomic_DNA"/>
</dbReference>
<comment type="caution">
    <text evidence="2">The sequence shown here is derived from an EMBL/GenBank/DDBJ whole genome shotgun (WGS) entry which is preliminary data.</text>
</comment>
<feature type="transmembrane region" description="Helical" evidence="1">
    <location>
        <begin position="355"/>
        <end position="372"/>
    </location>
</feature>
<dbReference type="Proteomes" id="UP000285961">
    <property type="component" value="Unassembled WGS sequence"/>
</dbReference>
<feature type="transmembrane region" description="Helical" evidence="1">
    <location>
        <begin position="181"/>
        <end position="201"/>
    </location>
</feature>
<evidence type="ECO:0008006" key="4">
    <source>
        <dbReference type="Google" id="ProtNLM"/>
    </source>
</evidence>
<proteinExistence type="predicted"/>
<evidence type="ECO:0000256" key="1">
    <source>
        <dbReference type="SAM" id="Phobius"/>
    </source>
</evidence>
<feature type="transmembrane region" description="Helical" evidence="1">
    <location>
        <begin position="154"/>
        <end position="175"/>
    </location>
</feature>
<protein>
    <recommendedName>
        <fullName evidence="4">Glycosyltransferase RgtA/B/C/D-like domain-containing protein</fullName>
    </recommendedName>
</protein>
<reference evidence="2 3" key="1">
    <citation type="journal article" date="2017" name="ISME J.">
        <title>Energy and carbon metabolisms in a deep terrestrial subsurface fluid microbial community.</title>
        <authorList>
            <person name="Momper L."/>
            <person name="Jungbluth S.P."/>
            <person name="Lee M.D."/>
            <person name="Amend J.P."/>
        </authorList>
    </citation>
    <scope>NUCLEOTIDE SEQUENCE [LARGE SCALE GENOMIC DNA]</scope>
    <source>
        <strain evidence="2">SURF_17</strain>
    </source>
</reference>
<evidence type="ECO:0000313" key="2">
    <source>
        <dbReference type="EMBL" id="RJP72458.1"/>
    </source>
</evidence>
<organism evidence="2 3">
    <name type="scientific">Candidatus Abyssobacteria bacterium SURF_17</name>
    <dbReference type="NCBI Taxonomy" id="2093361"/>
    <lineage>
        <taxon>Bacteria</taxon>
        <taxon>Pseudomonadati</taxon>
        <taxon>Candidatus Hydrogenedentota</taxon>
        <taxon>Candidatus Abyssobacteria</taxon>
    </lineage>
</organism>
<feature type="transmembrane region" description="Helical" evidence="1">
    <location>
        <begin position="453"/>
        <end position="478"/>
    </location>
</feature>
<evidence type="ECO:0000313" key="3">
    <source>
        <dbReference type="Proteomes" id="UP000285961"/>
    </source>
</evidence>
<gene>
    <name evidence="2" type="ORF">C4532_05935</name>
</gene>
<dbReference type="AlphaFoldDB" id="A0A419F2F5"/>
<feature type="transmembrane region" description="Helical" evidence="1">
    <location>
        <begin position="208"/>
        <end position="226"/>
    </location>
</feature>
<feature type="transmembrane region" description="Helical" evidence="1">
    <location>
        <begin position="279"/>
        <end position="295"/>
    </location>
</feature>
<keyword evidence="1" id="KW-0472">Membrane</keyword>
<name>A0A419F2F5_9BACT</name>
<feature type="transmembrane region" description="Helical" evidence="1">
    <location>
        <begin position="516"/>
        <end position="543"/>
    </location>
</feature>
<keyword evidence="1" id="KW-0812">Transmembrane</keyword>
<feature type="transmembrane region" description="Helical" evidence="1">
    <location>
        <begin position="246"/>
        <end position="267"/>
    </location>
</feature>
<accession>A0A419F2F5</accession>
<feature type="transmembrane region" description="Helical" evidence="1">
    <location>
        <begin position="426"/>
        <end position="446"/>
    </location>
</feature>
<sequence>MNRDRSQRLFFTLVWLFFIIRGTLYAIVTPMWEGFDEPFHFAYVHLLTATRALPVWGEAFVDSDVAESTAYLPLPRLMPPLVANAPALSYRDFWQMDKNKREGLMSNLRRLRASSERSAPSQTPLYQLQHPPLYYFICAPLYRMLDNRSIVDKVFALRLFSVFVASLCVMAAFLATKTNNLAHWPIFAGLVSLWPCLYIDVGRVGNDSLGVTIFSFLFLAMIWYGSERSAWRAVALGAALGAGLLTKAYFLTAVPAIFLFLVLLLAFERTDWKARVMDAALVFVCAGIIGGWWYIRNLYLYGNFSGLQETMHFPAVGMSERVRAALELPWVLVTKNLFVTFCWVSGWSFVHLPKAFHFVFVLLFGGALAGFLKAGLHRKKGPGKAIPPRNGVLAAVCLIFFFALGAAYHKINAAATVRSIGGPGGWYFYALVVPISYLVSLGTCKWGAKVRRYAFPLAFIALLLVEAYGFLFVLLPYYSGFATPAASGWGLVFEESVVHVFSGEAVIRLLTNKPEWLGASVLAFFAAAYCAASIAVLSIIATLTGKTERS</sequence>